<dbReference type="RefSeq" id="WP_101251937.1">
    <property type="nucleotide sequence ID" value="NZ_PIUM01000022.1"/>
</dbReference>
<evidence type="ECO:0000259" key="1">
    <source>
        <dbReference type="Pfam" id="PF00156"/>
    </source>
</evidence>
<dbReference type="OrthoDB" id="7375662at2"/>
<reference evidence="3" key="1">
    <citation type="submission" date="2017-12" db="EMBL/GenBank/DDBJ databases">
        <title>Draft genome sequence of Telmatospirillum siberiense 26-4b1T, an acidotolerant peatland alphaproteobacterium potentially involved in sulfur cycling.</title>
        <authorList>
            <person name="Hausmann B."/>
            <person name="Pjevac P."/>
            <person name="Schreck K."/>
            <person name="Herbold C.W."/>
            <person name="Daims H."/>
            <person name="Wagner M."/>
            <person name="Pester M."/>
            <person name="Loy A."/>
        </authorList>
    </citation>
    <scope>NUCLEOTIDE SEQUENCE [LARGE SCALE GENOMIC DNA]</scope>
    <source>
        <strain evidence="3">26-4b1</strain>
    </source>
</reference>
<dbReference type="Gene3D" id="3.40.50.2020">
    <property type="match status" value="1"/>
</dbReference>
<proteinExistence type="predicted"/>
<comment type="caution">
    <text evidence="2">The sequence shown here is derived from an EMBL/GenBank/DDBJ whole genome shotgun (WGS) entry which is preliminary data.</text>
</comment>
<organism evidence="2 3">
    <name type="scientific">Telmatospirillum siberiense</name>
    <dbReference type="NCBI Taxonomy" id="382514"/>
    <lineage>
        <taxon>Bacteria</taxon>
        <taxon>Pseudomonadati</taxon>
        <taxon>Pseudomonadota</taxon>
        <taxon>Alphaproteobacteria</taxon>
        <taxon>Rhodospirillales</taxon>
        <taxon>Rhodospirillaceae</taxon>
        <taxon>Telmatospirillum</taxon>
    </lineage>
</organism>
<feature type="domain" description="Phosphoribosyltransferase" evidence="1">
    <location>
        <begin position="23"/>
        <end position="191"/>
    </location>
</feature>
<sequence length="204" mass="22233">MQNSPISRRPGVVTFDRAGFDEACAALMRLVVQDGCPDALIGIRTGGLYVAQSMAKAAGYTVPVLSITCRRPSTKYKSGSALKRLVTKLPRPIVDRLRVLEHAILTAKPKPPQQDDFHLDGDELKGLANWLEGAGQRPSLVVVDDAIDTGATISRVLDAVAYHAPPTARIRSAVITVTTPKPWALPRYTLYSQQLCRFPWSLDA</sequence>
<dbReference type="EMBL" id="PIUM01000022">
    <property type="protein sequence ID" value="PKU23239.1"/>
    <property type="molecule type" value="Genomic_DNA"/>
</dbReference>
<dbReference type="InterPro" id="IPR029057">
    <property type="entry name" value="PRTase-like"/>
</dbReference>
<dbReference type="Pfam" id="PF00156">
    <property type="entry name" value="Pribosyltran"/>
    <property type="match status" value="1"/>
</dbReference>
<dbReference type="SUPFAM" id="SSF53271">
    <property type="entry name" value="PRTase-like"/>
    <property type="match status" value="1"/>
</dbReference>
<evidence type="ECO:0000313" key="2">
    <source>
        <dbReference type="EMBL" id="PKU23239.1"/>
    </source>
</evidence>
<keyword evidence="3" id="KW-1185">Reference proteome</keyword>
<gene>
    <name evidence="2" type="ORF">CWS72_17595</name>
</gene>
<protein>
    <recommendedName>
        <fullName evidence="1">Phosphoribosyltransferase domain-containing protein</fullName>
    </recommendedName>
</protein>
<dbReference type="AlphaFoldDB" id="A0A2N3PS57"/>
<name>A0A2N3PS57_9PROT</name>
<dbReference type="InterPro" id="IPR000836">
    <property type="entry name" value="PRTase_dom"/>
</dbReference>
<accession>A0A2N3PS57</accession>
<dbReference type="Proteomes" id="UP000233293">
    <property type="component" value="Unassembled WGS sequence"/>
</dbReference>
<evidence type="ECO:0000313" key="3">
    <source>
        <dbReference type="Proteomes" id="UP000233293"/>
    </source>
</evidence>